<dbReference type="EMBL" id="GBRH01165036">
    <property type="protein sequence ID" value="JAE32860.1"/>
    <property type="molecule type" value="Transcribed_RNA"/>
</dbReference>
<accession>A0A0A9H6M2</accession>
<name>A0A0A9H6M2_ARUDO</name>
<sequence length="49" mass="5599">MIFLNCSTKSLSLKLFANLIMTCAFYFTTKNVVNSKLEFITSLFQSLEP</sequence>
<proteinExistence type="predicted"/>
<evidence type="ECO:0000313" key="1">
    <source>
        <dbReference type="EMBL" id="JAE32860.1"/>
    </source>
</evidence>
<dbReference type="AlphaFoldDB" id="A0A0A9H6M2"/>
<protein>
    <submittedName>
        <fullName evidence="1">Uncharacterized protein</fullName>
    </submittedName>
</protein>
<reference evidence="1" key="1">
    <citation type="submission" date="2014-09" db="EMBL/GenBank/DDBJ databases">
        <authorList>
            <person name="Magalhaes I.L.F."/>
            <person name="Oliveira U."/>
            <person name="Santos F.R."/>
            <person name="Vidigal T.H.D.A."/>
            <person name="Brescovit A.D."/>
            <person name="Santos A.J."/>
        </authorList>
    </citation>
    <scope>NUCLEOTIDE SEQUENCE</scope>
    <source>
        <tissue evidence="1">Shoot tissue taken approximately 20 cm above the soil surface</tissue>
    </source>
</reference>
<reference evidence="1" key="2">
    <citation type="journal article" date="2015" name="Data Brief">
        <title>Shoot transcriptome of the giant reed, Arundo donax.</title>
        <authorList>
            <person name="Barrero R.A."/>
            <person name="Guerrero F.D."/>
            <person name="Moolhuijzen P."/>
            <person name="Goolsby J.A."/>
            <person name="Tidwell J."/>
            <person name="Bellgard S.E."/>
            <person name="Bellgard M.I."/>
        </authorList>
    </citation>
    <scope>NUCLEOTIDE SEQUENCE</scope>
    <source>
        <tissue evidence="1">Shoot tissue taken approximately 20 cm above the soil surface</tissue>
    </source>
</reference>
<organism evidence="1">
    <name type="scientific">Arundo donax</name>
    <name type="common">Giant reed</name>
    <name type="synonym">Donax arundinaceus</name>
    <dbReference type="NCBI Taxonomy" id="35708"/>
    <lineage>
        <taxon>Eukaryota</taxon>
        <taxon>Viridiplantae</taxon>
        <taxon>Streptophyta</taxon>
        <taxon>Embryophyta</taxon>
        <taxon>Tracheophyta</taxon>
        <taxon>Spermatophyta</taxon>
        <taxon>Magnoliopsida</taxon>
        <taxon>Liliopsida</taxon>
        <taxon>Poales</taxon>
        <taxon>Poaceae</taxon>
        <taxon>PACMAD clade</taxon>
        <taxon>Arundinoideae</taxon>
        <taxon>Arundineae</taxon>
        <taxon>Arundo</taxon>
    </lineage>
</organism>